<dbReference type="Proteomes" id="UP000053268">
    <property type="component" value="Unassembled WGS sequence"/>
</dbReference>
<dbReference type="GeneID" id="106121941"/>
<evidence type="ECO:0000313" key="2">
    <source>
        <dbReference type="Proteomes" id="UP000053268"/>
    </source>
</evidence>
<dbReference type="GO" id="GO:0004526">
    <property type="term" value="F:ribonuclease P activity"/>
    <property type="evidence" value="ECO:0007669"/>
    <property type="project" value="TreeGrafter"/>
</dbReference>
<dbReference type="PANTHER" id="PTHR15396:SF1">
    <property type="entry name" value="RIBONUCLEASE P PROTEIN SUBUNIT P40"/>
    <property type="match status" value="1"/>
</dbReference>
<evidence type="ECO:0000313" key="3">
    <source>
        <dbReference type="RefSeq" id="XP_013173228.1"/>
    </source>
</evidence>
<dbReference type="GO" id="GO:0000447">
    <property type="term" value="P:endonucleolytic cleavage in ITS1 to separate SSU-rRNA from 5.8S rRNA and LSU-rRNA from tricistronic rRNA transcript (SSU-rRNA, 5.8S rRNA, LSU-rRNA)"/>
    <property type="evidence" value="ECO:0007669"/>
    <property type="project" value="TreeGrafter"/>
</dbReference>
<protein>
    <submittedName>
        <fullName evidence="1">Ribonuclease P protein subunit p40</fullName>
    </submittedName>
    <submittedName>
        <fullName evidence="3">Uncharacterized protein LOC106121941</fullName>
    </submittedName>
</protein>
<keyword evidence="2" id="KW-1185">Reference proteome</keyword>
<dbReference type="OrthoDB" id="63112at2759"/>
<evidence type="ECO:0000313" key="1">
    <source>
        <dbReference type="EMBL" id="KPI95935.1"/>
    </source>
</evidence>
<dbReference type="GO" id="GO:0030681">
    <property type="term" value="C:multimeric ribonuclease P complex"/>
    <property type="evidence" value="ECO:0007669"/>
    <property type="project" value="TreeGrafter"/>
</dbReference>
<dbReference type="GO" id="GO:0001682">
    <property type="term" value="P:tRNA 5'-leader removal"/>
    <property type="evidence" value="ECO:0007669"/>
    <property type="project" value="InterPro"/>
</dbReference>
<dbReference type="AlphaFoldDB" id="A0A194PXQ8"/>
<proteinExistence type="predicted"/>
<dbReference type="EMBL" id="KQ459595">
    <property type="protein sequence ID" value="KPI95935.1"/>
    <property type="molecule type" value="Genomic_DNA"/>
</dbReference>
<reference evidence="1 2" key="1">
    <citation type="journal article" date="2015" name="Nat. Commun.">
        <title>Outbred genome sequencing and CRISPR/Cas9 gene editing in butterflies.</title>
        <authorList>
            <person name="Li X."/>
            <person name="Fan D."/>
            <person name="Zhang W."/>
            <person name="Liu G."/>
            <person name="Zhang L."/>
            <person name="Zhao L."/>
            <person name="Fang X."/>
            <person name="Chen L."/>
            <person name="Dong Y."/>
            <person name="Chen Y."/>
            <person name="Ding Y."/>
            <person name="Zhao R."/>
            <person name="Feng M."/>
            <person name="Zhu Y."/>
            <person name="Feng Y."/>
            <person name="Jiang X."/>
            <person name="Zhu D."/>
            <person name="Xiang H."/>
            <person name="Feng X."/>
            <person name="Li S."/>
            <person name="Wang J."/>
            <person name="Zhang G."/>
            <person name="Kronforst M.R."/>
            <person name="Wang W."/>
        </authorList>
    </citation>
    <scope>NUCLEOTIDE SEQUENCE [LARGE SCALE GENOMIC DNA]</scope>
    <source>
        <strain evidence="1">Ya'a_city_454_Px</strain>
        <tissue evidence="1">Whole body</tissue>
    </source>
</reference>
<organism evidence="1 2">
    <name type="scientific">Papilio xuthus</name>
    <name type="common">Asian swallowtail butterfly</name>
    <dbReference type="NCBI Taxonomy" id="66420"/>
    <lineage>
        <taxon>Eukaryota</taxon>
        <taxon>Metazoa</taxon>
        <taxon>Ecdysozoa</taxon>
        <taxon>Arthropoda</taxon>
        <taxon>Hexapoda</taxon>
        <taxon>Insecta</taxon>
        <taxon>Pterygota</taxon>
        <taxon>Neoptera</taxon>
        <taxon>Endopterygota</taxon>
        <taxon>Lepidoptera</taxon>
        <taxon>Glossata</taxon>
        <taxon>Ditrysia</taxon>
        <taxon>Papilionoidea</taxon>
        <taxon>Papilionidae</taxon>
        <taxon>Papilioninae</taxon>
        <taxon>Papilio</taxon>
    </lineage>
</organism>
<dbReference type="RefSeq" id="XP_013173228.1">
    <property type="nucleotide sequence ID" value="XM_013317774.1"/>
</dbReference>
<name>A0A194PXQ8_PAPXU</name>
<dbReference type="Pfam" id="PF08584">
    <property type="entry name" value="Ribonuc_P_40"/>
    <property type="match status" value="1"/>
</dbReference>
<sequence length="339" mass="38425">MLSPEISNFPSPKVIIVHNTNQNIDSVTKTIKVNSFYKSVIITCPDETNVPSSLEEIITEDSDSYKLSGCPLTEFLDNVFIESFVKNGSLYCLSADRNCVVKNCAAITPDGILTIHVIEHTYQTLGLEGSKRPHNYYEVSIDLKNIRNIDRVKQGLRKLGTFDFHIYWEPNSEDVCPSTVARYFHDKNVDVTLCSLKMKKLSPQITQVPSLEDVEIEEIVEWVGMLCHNANLSPDDSYISTYSEPECSTPLETTRIALLVVKGFLTSTLIVELCNKLSEYVSSRSLSNYWACLSVQSEDTLRRWNNCTPRTFLPHNTSDNIFFTQEGHITYTMGQLKYS</sequence>
<dbReference type="GO" id="GO:0000172">
    <property type="term" value="C:ribonuclease MRP complex"/>
    <property type="evidence" value="ECO:0007669"/>
    <property type="project" value="TreeGrafter"/>
</dbReference>
<accession>A0A194PXQ8</accession>
<dbReference type="Proteomes" id="UP000694872">
    <property type="component" value="Unplaced"/>
</dbReference>
<dbReference type="InterPro" id="IPR013893">
    <property type="entry name" value="RNase_P_Rpp40"/>
</dbReference>
<reference evidence="3" key="2">
    <citation type="submission" date="2025-04" db="UniProtKB">
        <authorList>
            <consortium name="RefSeq"/>
        </authorList>
    </citation>
    <scope>IDENTIFICATION</scope>
</reference>
<dbReference type="STRING" id="66420.A0A194PXQ8"/>
<dbReference type="KEGG" id="pxu:106121941"/>
<dbReference type="PANTHER" id="PTHR15396">
    <property type="entry name" value="RIBONUCLEASE P PROTEIN SUBUNIT P40"/>
    <property type="match status" value="1"/>
</dbReference>
<dbReference type="GO" id="GO:0000171">
    <property type="term" value="F:ribonuclease MRP activity"/>
    <property type="evidence" value="ECO:0007669"/>
    <property type="project" value="TreeGrafter"/>
</dbReference>
<gene>
    <name evidence="3" type="primary">LOC106121941</name>
    <name evidence="1" type="ORF">RR46_11648</name>
</gene>